<feature type="domain" description="Pop1 N-terminal" evidence="5">
    <location>
        <begin position="20"/>
        <end position="94"/>
    </location>
</feature>
<accession>A0A4Y7NKB6</accession>
<feature type="domain" description="POPLD" evidence="6">
    <location>
        <begin position="413"/>
        <end position="504"/>
    </location>
</feature>
<protein>
    <submittedName>
        <fullName evidence="8">EOG090X07PD</fullName>
    </submittedName>
</protein>
<dbReference type="GO" id="GO:0005655">
    <property type="term" value="C:nucleolar ribonuclease P complex"/>
    <property type="evidence" value="ECO:0007669"/>
    <property type="project" value="InterPro"/>
</dbReference>
<dbReference type="Pfam" id="PF08170">
    <property type="entry name" value="POPLD"/>
    <property type="match status" value="1"/>
</dbReference>
<evidence type="ECO:0000259" key="7">
    <source>
        <dbReference type="Pfam" id="PF22770"/>
    </source>
</evidence>
<dbReference type="Pfam" id="PF06978">
    <property type="entry name" value="POP1_N"/>
    <property type="match status" value="2"/>
</dbReference>
<dbReference type="InterPro" id="IPR039182">
    <property type="entry name" value="Pop1"/>
</dbReference>
<sequence length="721" mass="81883">MAGANEVFNNFPPDISVIRFASARAQEITALTKMIENPQTTKLIFQKLPCHMRRRAMSHNPNRMPRILREAHKAQMAKSGPSAKHKRPRRKFRRRPSRLLEEYKKRSTKAKWLETHIWHAKRFHMTLKWGYHLPERSCARSHRFCYRSVSQHSLLMDISYLQCIEIQGTEYLIIKGLSKMCDPKIGPTFGAKAFLNGNHQGQVTIFKQSSFPNNPIGVVSFIWRSGESPEFRTLWVFSHPGFHETLCLELAAVLNADGSADKERSLESAQVQVTYKTIDINRFRLRGPTSYSVVSVLLDTETRAKFSGSQTPGHVMGVEVRDPRILLHQTRHTKPAPLVTSCEAVGGSSSKLWDASVRDQITGLRKSFPDHVIYQRRSQLLVPGSELPVQPEELPIPLLLINAVNEGSDSIPGCDIILPAGWATSFWLALTYAGGHAGGLKDVQSMNYEHGICRDLCLSVDSEAGKAAAAKRQEVLKEKYFRRPPKTRTNYIKLATPFPFGIDWDYLVRNWTNQNSSSFVVLRDRKLLENLSLKKTITPYPDSLLNQPYLLPVTVRLRHGAPVEFSMICLPSIGDKPGSQIIEPNHPDTAAKERKLFRREHSTLLKSLAKKRKQVRDKGEEDEDYSSIIAVQAHKEKMRSLWLPPLCNLKTSFARPIIGFVTQGDFSLSEGKGMARGFMAIFATEIHLELVHHRHILVRKTTMDIFLFSLSLKIEYTLPRV</sequence>
<dbReference type="InterPro" id="IPR009723">
    <property type="entry name" value="Pop1_N"/>
</dbReference>
<dbReference type="InterPro" id="IPR055079">
    <property type="entry name" value="POP1_C"/>
</dbReference>
<dbReference type="EMBL" id="LR024052">
    <property type="protein sequence ID" value="SVE93671.1"/>
    <property type="molecule type" value="mRNA"/>
</dbReference>
<dbReference type="InterPro" id="IPR012590">
    <property type="entry name" value="POPLD_dom"/>
</dbReference>
<dbReference type="AlphaFoldDB" id="A0A4Y7NKB6"/>
<keyword evidence="2" id="KW-0819">tRNA processing</keyword>
<evidence type="ECO:0000313" key="8">
    <source>
        <dbReference type="EMBL" id="SVE93671.1"/>
    </source>
</evidence>
<comment type="subcellular location">
    <subcellularLocation>
        <location evidence="1">Nucleus</location>
    </subcellularLocation>
</comment>
<gene>
    <name evidence="8" type="primary">EOG090X07PD</name>
</gene>
<dbReference type="Pfam" id="PF22770">
    <property type="entry name" value="POP1_C"/>
    <property type="match status" value="1"/>
</dbReference>
<feature type="domain" description="Pop1 N-terminal" evidence="5">
    <location>
        <begin position="102"/>
        <end position="168"/>
    </location>
</feature>
<evidence type="ECO:0000256" key="1">
    <source>
        <dbReference type="ARBA" id="ARBA00004123"/>
    </source>
</evidence>
<evidence type="ECO:0000259" key="5">
    <source>
        <dbReference type="Pfam" id="PF06978"/>
    </source>
</evidence>
<evidence type="ECO:0000259" key="6">
    <source>
        <dbReference type="Pfam" id="PF08170"/>
    </source>
</evidence>
<evidence type="ECO:0000256" key="4">
    <source>
        <dbReference type="SAM" id="MobiDB-lite"/>
    </source>
</evidence>
<evidence type="ECO:0000256" key="3">
    <source>
        <dbReference type="ARBA" id="ARBA00023242"/>
    </source>
</evidence>
<dbReference type="SUPFAM" id="SSF103025">
    <property type="entry name" value="Folate-binding domain"/>
    <property type="match status" value="1"/>
</dbReference>
<dbReference type="PANTHER" id="PTHR22731">
    <property type="entry name" value="RIBONUCLEASES P/MRP PROTEIN SUBUNIT POP1"/>
    <property type="match status" value="1"/>
</dbReference>
<keyword evidence="3" id="KW-0539">Nucleus</keyword>
<feature type="compositionally biased region" description="Basic residues" evidence="4">
    <location>
        <begin position="83"/>
        <end position="96"/>
    </location>
</feature>
<dbReference type="GO" id="GO:0000172">
    <property type="term" value="C:ribonuclease MRP complex"/>
    <property type="evidence" value="ECO:0007669"/>
    <property type="project" value="InterPro"/>
</dbReference>
<dbReference type="GO" id="GO:0001682">
    <property type="term" value="P:tRNA 5'-leader removal"/>
    <property type="evidence" value="ECO:0007669"/>
    <property type="project" value="InterPro"/>
</dbReference>
<organism evidence="8">
    <name type="scientific">Scapholeberis mucronata</name>
    <dbReference type="NCBI Taxonomy" id="202097"/>
    <lineage>
        <taxon>Eukaryota</taxon>
        <taxon>Metazoa</taxon>
        <taxon>Ecdysozoa</taxon>
        <taxon>Arthropoda</taxon>
        <taxon>Crustacea</taxon>
        <taxon>Branchiopoda</taxon>
        <taxon>Diplostraca</taxon>
        <taxon>Cladocera</taxon>
        <taxon>Anomopoda</taxon>
        <taxon>Daphniidae</taxon>
        <taxon>Scapholeberis</taxon>
    </lineage>
</organism>
<reference evidence="8" key="1">
    <citation type="submission" date="2018-08" db="EMBL/GenBank/DDBJ databases">
        <authorList>
            <person name="Cornetti L."/>
        </authorList>
    </citation>
    <scope>NUCLEOTIDE SEQUENCE</scope>
    <source>
        <strain evidence="8">BE-ASS</strain>
    </source>
</reference>
<proteinExistence type="evidence at transcript level"/>
<feature type="domain" description="POP1 C-terminal" evidence="7">
    <location>
        <begin position="550"/>
        <end position="702"/>
    </location>
</feature>
<feature type="region of interest" description="Disordered" evidence="4">
    <location>
        <begin position="72"/>
        <end position="96"/>
    </location>
</feature>
<name>A0A4Y7NKB6_9CRUS</name>
<evidence type="ECO:0000256" key="2">
    <source>
        <dbReference type="ARBA" id="ARBA00022694"/>
    </source>
</evidence>
<dbReference type="PANTHER" id="PTHR22731:SF3">
    <property type="entry name" value="RIBONUCLEASES P_MRP PROTEIN SUBUNIT POP1"/>
    <property type="match status" value="1"/>
</dbReference>